<feature type="region of interest" description="Disordered" evidence="1">
    <location>
        <begin position="1"/>
        <end position="26"/>
    </location>
</feature>
<evidence type="ECO:0000313" key="3">
    <source>
        <dbReference type="Proteomes" id="UP001178507"/>
    </source>
</evidence>
<protein>
    <submittedName>
        <fullName evidence="2">Uncharacterized protein</fullName>
    </submittedName>
</protein>
<gene>
    <name evidence="2" type="ORF">EVOR1521_LOCUS14575</name>
</gene>
<comment type="caution">
    <text evidence="2">The sequence shown here is derived from an EMBL/GenBank/DDBJ whole genome shotgun (WGS) entry which is preliminary data.</text>
</comment>
<sequence>MSPKKQNTKDAPASSSGGYAVNVQQQEDTANDRAIAQLLQMMENMSLDGASKDVETMVKKAQEMKSRFLMIEKEKNKKTPEQKAEEDKKKAVERSVAAKAKTKAKVQKLYRYFVGRSTLKSIYTEMAKQLDISKSKAKQCVYTYKGVNMGDFNRRETTGEWHMQEDDRITMHEEELGNMEVCNEGVDEDEDTHLREPPKKK</sequence>
<accession>A0AA36IL79</accession>
<dbReference type="EMBL" id="CAUJNA010001760">
    <property type="protein sequence ID" value="CAJ1388780.1"/>
    <property type="molecule type" value="Genomic_DNA"/>
</dbReference>
<feature type="compositionally biased region" description="Basic and acidic residues" evidence="1">
    <location>
        <begin position="192"/>
        <end position="201"/>
    </location>
</feature>
<feature type="region of interest" description="Disordered" evidence="1">
    <location>
        <begin position="181"/>
        <end position="201"/>
    </location>
</feature>
<reference evidence="2" key="1">
    <citation type="submission" date="2023-08" db="EMBL/GenBank/DDBJ databases">
        <authorList>
            <person name="Chen Y."/>
            <person name="Shah S."/>
            <person name="Dougan E. K."/>
            <person name="Thang M."/>
            <person name="Chan C."/>
        </authorList>
    </citation>
    <scope>NUCLEOTIDE SEQUENCE</scope>
</reference>
<name>A0AA36IL79_9DINO</name>
<dbReference type="Proteomes" id="UP001178507">
    <property type="component" value="Unassembled WGS sequence"/>
</dbReference>
<feature type="compositionally biased region" description="Polar residues" evidence="1">
    <location>
        <begin position="13"/>
        <end position="26"/>
    </location>
</feature>
<dbReference type="AlphaFoldDB" id="A0AA36IL79"/>
<organism evidence="2 3">
    <name type="scientific">Effrenium voratum</name>
    <dbReference type="NCBI Taxonomy" id="2562239"/>
    <lineage>
        <taxon>Eukaryota</taxon>
        <taxon>Sar</taxon>
        <taxon>Alveolata</taxon>
        <taxon>Dinophyceae</taxon>
        <taxon>Suessiales</taxon>
        <taxon>Symbiodiniaceae</taxon>
        <taxon>Effrenium</taxon>
    </lineage>
</organism>
<proteinExistence type="predicted"/>
<evidence type="ECO:0000256" key="1">
    <source>
        <dbReference type="SAM" id="MobiDB-lite"/>
    </source>
</evidence>
<evidence type="ECO:0000313" key="2">
    <source>
        <dbReference type="EMBL" id="CAJ1388780.1"/>
    </source>
</evidence>
<keyword evidence="3" id="KW-1185">Reference proteome</keyword>